<gene>
    <name evidence="5" type="ordered locus">Arch_1592</name>
</gene>
<keyword evidence="1" id="KW-0732">Signal</keyword>
<dbReference type="Gene3D" id="2.20.230.10">
    <property type="entry name" value="Resuscitation-promoting factor rpfb"/>
    <property type="match status" value="1"/>
</dbReference>
<dbReference type="eggNOG" id="COG3583">
    <property type="taxonomic scope" value="Bacteria"/>
</dbReference>
<dbReference type="EMBL" id="CP002045">
    <property type="protein sequence ID" value="ADH93279.1"/>
    <property type="molecule type" value="Genomic_DNA"/>
</dbReference>
<dbReference type="STRING" id="644284.Arch_1592"/>
<feature type="domain" description="G5" evidence="4">
    <location>
        <begin position="200"/>
        <end position="280"/>
    </location>
</feature>
<dbReference type="KEGG" id="ahe:Arch_1592"/>
<dbReference type="Proteomes" id="UP000000376">
    <property type="component" value="Chromosome"/>
</dbReference>
<proteinExistence type="predicted"/>
<protein>
    <submittedName>
        <fullName evidence="5">G5 domain protein</fullName>
    </submittedName>
</protein>
<dbReference type="RefSeq" id="WP_013170767.1">
    <property type="nucleotide sequence ID" value="NC_014218.1"/>
</dbReference>
<feature type="compositionally biased region" description="Polar residues" evidence="2">
    <location>
        <begin position="1"/>
        <end position="10"/>
    </location>
</feature>
<sequence length="391" mass="40899">MENTELSSVNPPKPGSRRARRAAERARHEAVTGEIPAVVVAPDLVEAGAPVVVPPAVPFAEKMNHELVLSRVETEAPVRNSRKSTMMQGVGLSSAAALVVGIGLGIAVENVPQNLAMATGGPSLTDIATASLTLGERTPVIEGVTTKFTLTADGKQKPLVSSSRVTLADALAAAGIKLNENDIVSHPLDKPIAANAHVKITRVTSESVSEPYTVEPEVKREDDPTLAKGEEKKVAEGKPGQGNRTFTITKHDGKEVSRTVAVEAVTTPAEPTVVKVGTKKSSLVPVNAAPVAPGTSRSIAAQMVAARGWSEAEFACLDQLWQRESGWNHLAANPSGAYGIPQSLPGSKMASAGADWQTNPATQIKWGLGYISGRYGTPCGALSHSHSVGWY</sequence>
<dbReference type="HOGENOM" id="CLU_059319_0_0_11"/>
<dbReference type="InterPro" id="IPR011098">
    <property type="entry name" value="G5_dom"/>
</dbReference>
<evidence type="ECO:0000256" key="1">
    <source>
        <dbReference type="ARBA" id="ARBA00022729"/>
    </source>
</evidence>
<keyword evidence="3" id="KW-0812">Transmembrane</keyword>
<dbReference type="Pfam" id="PF03990">
    <property type="entry name" value="DUF348"/>
    <property type="match status" value="1"/>
</dbReference>
<feature type="compositionally biased region" description="Basic and acidic residues" evidence="2">
    <location>
        <begin position="216"/>
        <end position="236"/>
    </location>
</feature>
<keyword evidence="6" id="KW-1185">Reference proteome</keyword>
<evidence type="ECO:0000259" key="4">
    <source>
        <dbReference type="PROSITE" id="PS51109"/>
    </source>
</evidence>
<evidence type="ECO:0000256" key="3">
    <source>
        <dbReference type="SAM" id="Phobius"/>
    </source>
</evidence>
<evidence type="ECO:0000313" key="5">
    <source>
        <dbReference type="EMBL" id="ADH93279.1"/>
    </source>
</evidence>
<organism evidence="5 6">
    <name type="scientific">Arcanobacterium haemolyticum (strain ATCC 9345 / DSM 20595 / CCM 5947 / CCUG 17215 / LMG 16163 / NBRC 15585 / NCTC 8452 / 11018)</name>
    <dbReference type="NCBI Taxonomy" id="644284"/>
    <lineage>
        <taxon>Bacteria</taxon>
        <taxon>Bacillati</taxon>
        <taxon>Actinomycetota</taxon>
        <taxon>Actinomycetes</taxon>
        <taxon>Actinomycetales</taxon>
        <taxon>Actinomycetaceae</taxon>
        <taxon>Arcanobacterium</taxon>
    </lineage>
</organism>
<dbReference type="eggNOG" id="COG0741">
    <property type="taxonomic scope" value="Bacteria"/>
</dbReference>
<reference evidence="5 6" key="1">
    <citation type="journal article" date="2010" name="Stand. Genomic Sci.">
        <title>Complete genome sequence of Arcanobacterium haemolyticum type strain (11018).</title>
        <authorList>
            <person name="Yasawong M."/>
            <person name="Teshima H."/>
            <person name="Lapidus A."/>
            <person name="Nolan M."/>
            <person name="Lucas S."/>
            <person name="Glavina Del Rio T."/>
            <person name="Tice H."/>
            <person name="Cheng J."/>
            <person name="Bruce D."/>
            <person name="Detter C."/>
            <person name="Tapia R."/>
            <person name="Han C."/>
            <person name="Goodwin L."/>
            <person name="Pitluck S."/>
            <person name="Liolios K."/>
            <person name="Ivanova N."/>
            <person name="Mavromatis K."/>
            <person name="Mikhailova N."/>
            <person name="Pati A."/>
            <person name="Chen A."/>
            <person name="Palaniappan K."/>
            <person name="Land M."/>
            <person name="Hauser L."/>
            <person name="Chang Y."/>
            <person name="Jeffries C."/>
            <person name="Rohde M."/>
            <person name="Sikorski J."/>
            <person name="Pukall R."/>
            <person name="Goker M."/>
            <person name="Woyke T."/>
            <person name="Bristow J."/>
            <person name="Eisen J."/>
            <person name="Markowitz V."/>
            <person name="Hugenholtz P."/>
            <person name="Kyrpides N."/>
            <person name="Klenk H."/>
        </authorList>
    </citation>
    <scope>NUCLEOTIDE SEQUENCE [LARGE SCALE GENOMIC DNA]</scope>
    <source>
        <strain evidence="6">ATCC 9345 / DSM 20595 / CCUG 17215 / LMG 16163 / NBRC 15585 / NCTC 8452 / 11018</strain>
    </source>
</reference>
<evidence type="ECO:0000256" key="2">
    <source>
        <dbReference type="SAM" id="MobiDB-lite"/>
    </source>
</evidence>
<feature type="region of interest" description="Disordered" evidence="2">
    <location>
        <begin position="1"/>
        <end position="28"/>
    </location>
</feature>
<evidence type="ECO:0000313" key="6">
    <source>
        <dbReference type="Proteomes" id="UP000000376"/>
    </source>
</evidence>
<accession>D7BKU9</accession>
<dbReference type="InterPro" id="IPR007137">
    <property type="entry name" value="DUF348"/>
</dbReference>
<dbReference type="SUPFAM" id="SSF53955">
    <property type="entry name" value="Lysozyme-like"/>
    <property type="match status" value="1"/>
</dbReference>
<name>D7BKU9_ARCHD</name>
<feature type="transmembrane region" description="Helical" evidence="3">
    <location>
        <begin position="89"/>
        <end position="108"/>
    </location>
</feature>
<dbReference type="Pfam" id="PF07501">
    <property type="entry name" value="G5"/>
    <property type="match status" value="1"/>
</dbReference>
<dbReference type="SMART" id="SM01208">
    <property type="entry name" value="G5"/>
    <property type="match status" value="1"/>
</dbReference>
<dbReference type="InterPro" id="IPR023346">
    <property type="entry name" value="Lysozyme-like_dom_sf"/>
</dbReference>
<keyword evidence="3" id="KW-0472">Membrane</keyword>
<keyword evidence="3" id="KW-1133">Transmembrane helix</keyword>
<feature type="region of interest" description="Disordered" evidence="2">
    <location>
        <begin position="207"/>
        <end position="244"/>
    </location>
</feature>
<dbReference type="AlphaFoldDB" id="D7BKU9"/>
<dbReference type="PROSITE" id="PS51109">
    <property type="entry name" value="G5"/>
    <property type="match status" value="1"/>
</dbReference>